<keyword evidence="3" id="KW-0808">Transferase</keyword>
<dbReference type="EMBL" id="ML977149">
    <property type="protein sequence ID" value="KAF1988240.1"/>
    <property type="molecule type" value="Genomic_DNA"/>
</dbReference>
<dbReference type="InterPro" id="IPR002654">
    <property type="entry name" value="Glyco_trans_25"/>
</dbReference>
<evidence type="ECO:0000313" key="3">
    <source>
        <dbReference type="EMBL" id="KAF1988240.1"/>
    </source>
</evidence>
<proteinExistence type="predicted"/>
<feature type="region of interest" description="Disordered" evidence="1">
    <location>
        <begin position="206"/>
        <end position="229"/>
    </location>
</feature>
<feature type="domain" description="Glycosyl transferase family 25" evidence="2">
    <location>
        <begin position="76"/>
        <end position="295"/>
    </location>
</feature>
<organism evidence="3 4">
    <name type="scientific">Aulographum hederae CBS 113979</name>
    <dbReference type="NCBI Taxonomy" id="1176131"/>
    <lineage>
        <taxon>Eukaryota</taxon>
        <taxon>Fungi</taxon>
        <taxon>Dikarya</taxon>
        <taxon>Ascomycota</taxon>
        <taxon>Pezizomycotina</taxon>
        <taxon>Dothideomycetes</taxon>
        <taxon>Pleosporomycetidae</taxon>
        <taxon>Aulographales</taxon>
        <taxon>Aulographaceae</taxon>
    </lineage>
</organism>
<dbReference type="Pfam" id="PF01755">
    <property type="entry name" value="Glyco_transf_25"/>
    <property type="match status" value="1"/>
</dbReference>
<evidence type="ECO:0000256" key="1">
    <source>
        <dbReference type="SAM" id="MobiDB-lite"/>
    </source>
</evidence>
<dbReference type="CDD" id="cd06532">
    <property type="entry name" value="Glyco_transf_25"/>
    <property type="match status" value="1"/>
</dbReference>
<evidence type="ECO:0000313" key="4">
    <source>
        <dbReference type="Proteomes" id="UP000800041"/>
    </source>
</evidence>
<sequence>MSKMIPKRVCLFTTGFIFTCLFISATVYALFESRTTTSSRPPPRTSNTLRMPRSEYLFPKHTSFRHISLTRPTSFQKIFAVTLPFRTDQRDVLTLAAATTNLSIDWIDGIKGEDVSDKSLPPGMFEANLPAGPKGCWRAHLNAWQTIVDQNIASALIMEGDADWALRIKSQMHDFALATNALTQPLTTKPRDRLHGRQLRPQLYTPSVSSSETLNPLSTCPSSTPSNDSGRYPLGRIHYHDPSVPIPAHMHHLFGSASAALAKDYNNHTRAVSRVSKAICTTAYGISDAGARRALYSLGVRGMGSPVDLALLQFCDGDSGETGDSNGEHVCLAPQPMLFEQHHVKEGGGSDMNVKTSGEKFKEAWTWNLRWSTRVNLGRLVAGRTDWVDQWPDE</sequence>
<accession>A0A6G1H5E2</accession>
<gene>
    <name evidence="3" type="ORF">K402DRAFT_419587</name>
</gene>
<dbReference type="AlphaFoldDB" id="A0A6G1H5E2"/>
<keyword evidence="4" id="KW-1185">Reference proteome</keyword>
<dbReference type="OrthoDB" id="47375at2759"/>
<evidence type="ECO:0000259" key="2">
    <source>
        <dbReference type="Pfam" id="PF01755"/>
    </source>
</evidence>
<name>A0A6G1H5E2_9PEZI</name>
<dbReference type="GO" id="GO:0016740">
    <property type="term" value="F:transferase activity"/>
    <property type="evidence" value="ECO:0007669"/>
    <property type="project" value="UniProtKB-KW"/>
</dbReference>
<reference evidence="3" key="1">
    <citation type="journal article" date="2020" name="Stud. Mycol.">
        <title>101 Dothideomycetes genomes: a test case for predicting lifestyles and emergence of pathogens.</title>
        <authorList>
            <person name="Haridas S."/>
            <person name="Albert R."/>
            <person name="Binder M."/>
            <person name="Bloem J."/>
            <person name="Labutti K."/>
            <person name="Salamov A."/>
            <person name="Andreopoulos B."/>
            <person name="Baker S."/>
            <person name="Barry K."/>
            <person name="Bills G."/>
            <person name="Bluhm B."/>
            <person name="Cannon C."/>
            <person name="Castanera R."/>
            <person name="Culley D."/>
            <person name="Daum C."/>
            <person name="Ezra D."/>
            <person name="Gonzalez J."/>
            <person name="Henrissat B."/>
            <person name="Kuo A."/>
            <person name="Liang C."/>
            <person name="Lipzen A."/>
            <person name="Lutzoni F."/>
            <person name="Magnuson J."/>
            <person name="Mondo S."/>
            <person name="Nolan M."/>
            <person name="Ohm R."/>
            <person name="Pangilinan J."/>
            <person name="Park H.-J."/>
            <person name="Ramirez L."/>
            <person name="Alfaro M."/>
            <person name="Sun H."/>
            <person name="Tritt A."/>
            <person name="Yoshinaga Y."/>
            <person name="Zwiers L.-H."/>
            <person name="Turgeon B."/>
            <person name="Goodwin S."/>
            <person name="Spatafora J."/>
            <person name="Crous P."/>
            <person name="Grigoriev I."/>
        </authorList>
    </citation>
    <scope>NUCLEOTIDE SEQUENCE</scope>
    <source>
        <strain evidence="3">CBS 113979</strain>
    </source>
</reference>
<dbReference type="Proteomes" id="UP000800041">
    <property type="component" value="Unassembled WGS sequence"/>
</dbReference>
<protein>
    <submittedName>
        <fullName evidence="3">Glycosyltransferase family 25 protein</fullName>
    </submittedName>
</protein>